<accession>A0A6M4AWI4</accession>
<evidence type="ECO:0000256" key="2">
    <source>
        <dbReference type="ARBA" id="ARBA00022692"/>
    </source>
</evidence>
<reference evidence="10 11" key="1">
    <citation type="submission" date="2020-01" db="EMBL/GenBank/DDBJ databases">
        <title>Sphingomonas sp. strain CSW-10.</title>
        <authorList>
            <person name="Chen W.-M."/>
        </authorList>
    </citation>
    <scope>NUCLEOTIDE SEQUENCE [LARGE SCALE GENOMIC DNA]</scope>
    <source>
        <strain evidence="10 11">CSW-10</strain>
    </source>
</reference>
<dbReference type="Gene3D" id="3.40.50.300">
    <property type="entry name" value="P-loop containing nucleotide triphosphate hydrolases"/>
    <property type="match status" value="1"/>
</dbReference>
<feature type="transmembrane region" description="Helical" evidence="7">
    <location>
        <begin position="62"/>
        <end position="82"/>
    </location>
</feature>
<dbReference type="Pfam" id="PF00005">
    <property type="entry name" value="ABC_tran"/>
    <property type="match status" value="1"/>
</dbReference>
<keyword evidence="6 7" id="KW-0472">Membrane</keyword>
<dbReference type="GO" id="GO:0015421">
    <property type="term" value="F:ABC-type oligopeptide transporter activity"/>
    <property type="evidence" value="ECO:0007669"/>
    <property type="project" value="TreeGrafter"/>
</dbReference>
<feature type="domain" description="ABC transporter" evidence="8">
    <location>
        <begin position="338"/>
        <end position="574"/>
    </location>
</feature>
<evidence type="ECO:0000256" key="7">
    <source>
        <dbReference type="SAM" id="Phobius"/>
    </source>
</evidence>
<dbReference type="InterPro" id="IPR010128">
    <property type="entry name" value="ATPase_T1SS_PrtD-like"/>
</dbReference>
<proteinExistence type="predicted"/>
<dbReference type="GO" id="GO:0030256">
    <property type="term" value="C:type I protein secretion system complex"/>
    <property type="evidence" value="ECO:0007669"/>
    <property type="project" value="InterPro"/>
</dbReference>
<dbReference type="SUPFAM" id="SSF90123">
    <property type="entry name" value="ABC transporter transmembrane region"/>
    <property type="match status" value="1"/>
</dbReference>
<feature type="transmembrane region" description="Helical" evidence="7">
    <location>
        <begin position="135"/>
        <end position="156"/>
    </location>
</feature>
<keyword evidence="4" id="KW-0067">ATP-binding</keyword>
<dbReference type="PROSITE" id="PS50929">
    <property type="entry name" value="ABC_TM1F"/>
    <property type="match status" value="1"/>
</dbReference>
<keyword evidence="5 7" id="KW-1133">Transmembrane helix</keyword>
<dbReference type="SMART" id="SM00382">
    <property type="entry name" value="AAA"/>
    <property type="match status" value="1"/>
</dbReference>
<organism evidence="10 11">
    <name type="scientific">Sphingomonas lacunae</name>
    <dbReference type="NCBI Taxonomy" id="2698828"/>
    <lineage>
        <taxon>Bacteria</taxon>
        <taxon>Pseudomonadati</taxon>
        <taxon>Pseudomonadota</taxon>
        <taxon>Alphaproteobacteria</taxon>
        <taxon>Sphingomonadales</taxon>
        <taxon>Sphingomonadaceae</taxon>
        <taxon>Sphingomonas</taxon>
    </lineage>
</organism>
<dbReference type="NCBIfam" id="TIGR01842">
    <property type="entry name" value="type_I_sec_PrtD"/>
    <property type="match status" value="1"/>
</dbReference>
<feature type="domain" description="ABC transmembrane type-1" evidence="9">
    <location>
        <begin position="29"/>
        <end position="307"/>
    </location>
</feature>
<sequence>MASVNSSTSKDQQSNVLKSIMMRSKSALVVIFLLSAMINIFVLNGSIYMMMVYDRALPSQNMATLMGLFAISAFIYVVQGYFEVLRSNMLSDVASKVENTAIPLALRSAHELAVRNNSAEQNNSPLRDMDQIRSFIAGPGPAALMDLPWILFFLGILSLLHIWLGVAALAGALVLVLLTLISERANKHSASAIADLTQKRARLIERKRRNAETVQSLGMRSRFATMFLDLNAGLSAKQTAVNESATVISTSSKTMRMFIQSVLLTVGAWLVINGQVSAGVIFASSILAGRALAPIDQAIAQWRNFSMARTSWTRLSQTLESHGEPEQRTLLPRPKGVLDVSGVSVVPPGMELPTLHNVSFACEAGSVVGVIGASAAGKSTLARALVGAWPLTSGTVRLDGAALDQWDCDRLGQHIGYLPQSVELIDGTVGQNIARFDPSASSEDIIRAAELAGVHNLVLHLPKGYETEVGEDGRNLSAGQRQRIGLARAIYKDPSFVVLDEPNSNLDPAGEQALGLSLINLRKIGSTAVIITHRQAVLRFATHILYLVDGKVADFGPRDEVLHRIKSQSNVQPMAAAPAAANSA</sequence>
<feature type="transmembrane region" description="Helical" evidence="7">
    <location>
        <begin position="262"/>
        <end position="287"/>
    </location>
</feature>
<dbReference type="GO" id="GO:0016887">
    <property type="term" value="F:ATP hydrolysis activity"/>
    <property type="evidence" value="ECO:0007669"/>
    <property type="project" value="InterPro"/>
</dbReference>
<evidence type="ECO:0000256" key="4">
    <source>
        <dbReference type="ARBA" id="ARBA00022840"/>
    </source>
</evidence>
<keyword evidence="2 7" id="KW-0812">Transmembrane</keyword>
<dbReference type="InterPro" id="IPR003439">
    <property type="entry name" value="ABC_transporter-like_ATP-bd"/>
</dbReference>
<dbReference type="InterPro" id="IPR003593">
    <property type="entry name" value="AAA+_ATPase"/>
</dbReference>
<dbReference type="GO" id="GO:0030253">
    <property type="term" value="P:protein secretion by the type I secretion system"/>
    <property type="evidence" value="ECO:0007669"/>
    <property type="project" value="InterPro"/>
</dbReference>
<keyword evidence="3" id="KW-0547">Nucleotide-binding</keyword>
<evidence type="ECO:0000256" key="1">
    <source>
        <dbReference type="ARBA" id="ARBA00004651"/>
    </source>
</evidence>
<evidence type="ECO:0000259" key="8">
    <source>
        <dbReference type="PROSITE" id="PS50893"/>
    </source>
</evidence>
<dbReference type="PANTHER" id="PTHR43394">
    <property type="entry name" value="ATP-DEPENDENT PERMEASE MDL1, MITOCHONDRIAL"/>
    <property type="match status" value="1"/>
</dbReference>
<dbReference type="GO" id="GO:0005886">
    <property type="term" value="C:plasma membrane"/>
    <property type="evidence" value="ECO:0007669"/>
    <property type="project" value="UniProtKB-SubCell"/>
</dbReference>
<keyword evidence="11" id="KW-1185">Reference proteome</keyword>
<dbReference type="RefSeq" id="WP_169947711.1">
    <property type="nucleotide sequence ID" value="NZ_CP053015.1"/>
</dbReference>
<evidence type="ECO:0000313" key="10">
    <source>
        <dbReference type="EMBL" id="QJQ33444.1"/>
    </source>
</evidence>
<evidence type="ECO:0000256" key="5">
    <source>
        <dbReference type="ARBA" id="ARBA00022989"/>
    </source>
</evidence>
<dbReference type="InterPro" id="IPR027417">
    <property type="entry name" value="P-loop_NTPase"/>
</dbReference>
<gene>
    <name evidence="10" type="ORF">GV829_14220</name>
</gene>
<dbReference type="PROSITE" id="PS50893">
    <property type="entry name" value="ABC_TRANSPORTER_2"/>
    <property type="match status" value="1"/>
</dbReference>
<dbReference type="InterPro" id="IPR036640">
    <property type="entry name" value="ABC1_TM_sf"/>
</dbReference>
<evidence type="ECO:0000256" key="6">
    <source>
        <dbReference type="ARBA" id="ARBA00023136"/>
    </source>
</evidence>
<dbReference type="InterPro" id="IPR039421">
    <property type="entry name" value="Type_1_exporter"/>
</dbReference>
<dbReference type="PANTHER" id="PTHR43394:SF1">
    <property type="entry name" value="ATP-BINDING CASSETTE SUB-FAMILY B MEMBER 10, MITOCHONDRIAL"/>
    <property type="match status" value="1"/>
</dbReference>
<dbReference type="KEGG" id="slan:GV829_14220"/>
<dbReference type="Pfam" id="PF00664">
    <property type="entry name" value="ABC_membrane"/>
    <property type="match status" value="1"/>
</dbReference>
<evidence type="ECO:0000313" key="11">
    <source>
        <dbReference type="Proteomes" id="UP000503018"/>
    </source>
</evidence>
<evidence type="ECO:0000256" key="3">
    <source>
        <dbReference type="ARBA" id="ARBA00022741"/>
    </source>
</evidence>
<name>A0A6M4AWI4_9SPHN</name>
<comment type="subcellular location">
    <subcellularLocation>
        <location evidence="1">Cell membrane</location>
        <topology evidence="1">Multi-pass membrane protein</topology>
    </subcellularLocation>
</comment>
<dbReference type="AlphaFoldDB" id="A0A6M4AWI4"/>
<dbReference type="EMBL" id="CP053015">
    <property type="protein sequence ID" value="QJQ33444.1"/>
    <property type="molecule type" value="Genomic_DNA"/>
</dbReference>
<dbReference type="InterPro" id="IPR017871">
    <property type="entry name" value="ABC_transporter-like_CS"/>
</dbReference>
<dbReference type="InterPro" id="IPR011527">
    <property type="entry name" value="ABC1_TM_dom"/>
</dbReference>
<dbReference type="PROSITE" id="PS00211">
    <property type="entry name" value="ABC_TRANSPORTER_1"/>
    <property type="match status" value="1"/>
</dbReference>
<dbReference type="SUPFAM" id="SSF52540">
    <property type="entry name" value="P-loop containing nucleoside triphosphate hydrolases"/>
    <property type="match status" value="1"/>
</dbReference>
<feature type="transmembrane region" description="Helical" evidence="7">
    <location>
        <begin position="162"/>
        <end position="181"/>
    </location>
</feature>
<protein>
    <submittedName>
        <fullName evidence="10">Type I secretion system permease/ATPase</fullName>
    </submittedName>
</protein>
<dbReference type="Gene3D" id="1.20.1560.10">
    <property type="entry name" value="ABC transporter type 1, transmembrane domain"/>
    <property type="match status" value="1"/>
</dbReference>
<dbReference type="GO" id="GO:0005524">
    <property type="term" value="F:ATP binding"/>
    <property type="evidence" value="ECO:0007669"/>
    <property type="project" value="UniProtKB-KW"/>
</dbReference>
<evidence type="ECO:0000259" key="9">
    <source>
        <dbReference type="PROSITE" id="PS50929"/>
    </source>
</evidence>
<feature type="transmembrane region" description="Helical" evidence="7">
    <location>
        <begin position="27"/>
        <end position="50"/>
    </location>
</feature>
<dbReference type="Proteomes" id="UP000503018">
    <property type="component" value="Chromosome"/>
</dbReference>